<reference evidence="3 4" key="2">
    <citation type="journal article" date="2017" name="Sci. Rep.">
        <title>Ant-infecting Ophiocordyceps genomes reveal a high diversity of potential behavioral manipulation genes and a possible major role for enterotoxins.</title>
        <authorList>
            <person name="de Bekker C."/>
            <person name="Ohm R.A."/>
            <person name="Evans H.C."/>
            <person name="Brachmann A."/>
            <person name="Hughes D.P."/>
        </authorList>
    </citation>
    <scope>NUCLEOTIDE SEQUENCE [LARGE SCALE GENOMIC DNA]</scope>
    <source>
        <strain evidence="3 4">SC16a</strain>
    </source>
</reference>
<dbReference type="Gene3D" id="2.60.40.420">
    <property type="entry name" value="Cupredoxins - blue copper proteins"/>
    <property type="match status" value="1"/>
</dbReference>
<feature type="region of interest" description="Disordered" evidence="1">
    <location>
        <begin position="164"/>
        <end position="199"/>
    </location>
</feature>
<evidence type="ECO:0000256" key="1">
    <source>
        <dbReference type="SAM" id="MobiDB-lite"/>
    </source>
</evidence>
<comment type="caution">
    <text evidence="3">The sequence shown here is derived from an EMBL/GenBank/DDBJ whole genome shotgun (WGS) entry which is preliminary data.</text>
</comment>
<dbReference type="CDD" id="cd00920">
    <property type="entry name" value="Cupredoxin"/>
    <property type="match status" value="1"/>
</dbReference>
<accession>A0A2A9PFN0</accession>
<dbReference type="PANTHER" id="PTHR34883:SF17">
    <property type="entry name" value="CUPREDOXIN"/>
    <property type="match status" value="1"/>
</dbReference>
<evidence type="ECO:0000256" key="2">
    <source>
        <dbReference type="SAM" id="SignalP"/>
    </source>
</evidence>
<feature type="signal peptide" evidence="2">
    <location>
        <begin position="1"/>
        <end position="17"/>
    </location>
</feature>
<dbReference type="AlphaFoldDB" id="A0A2A9PFN0"/>
<protein>
    <recommendedName>
        <fullName evidence="5">Phytocyanin domain-containing protein</fullName>
    </recommendedName>
</protein>
<evidence type="ECO:0000313" key="4">
    <source>
        <dbReference type="Proteomes" id="UP000037136"/>
    </source>
</evidence>
<sequence>MHFSSFAVAALVGAAQANLFSRQEEGGTQGGQKVHVVNVGLNPLTNQTAKKYFPDKVDAQPGEVVQFRFSAPGSMHTVTQSDFNTPCVAKAGGFNSGAQAVKAGSTETMVYNLVVNDTGAIWCYCATGDHCMSKMTMVINEGAAVKANSSRTGEAYADLASQFKGKSTTSGSSGSTTSGAPNTGNAGSSTGTPSASSATSNNVVAVPATVMLFLGAAFMLL</sequence>
<dbReference type="SUPFAM" id="SSF49503">
    <property type="entry name" value="Cupredoxins"/>
    <property type="match status" value="1"/>
</dbReference>
<dbReference type="OrthoDB" id="2331100at2759"/>
<feature type="chain" id="PRO_5012496181" description="Phytocyanin domain-containing protein" evidence="2">
    <location>
        <begin position="18"/>
        <end position="221"/>
    </location>
</feature>
<gene>
    <name evidence="3" type="ORF">XA68_12072</name>
</gene>
<evidence type="ECO:0000313" key="3">
    <source>
        <dbReference type="EMBL" id="PFH59636.1"/>
    </source>
</evidence>
<dbReference type="Proteomes" id="UP000037136">
    <property type="component" value="Unassembled WGS sequence"/>
</dbReference>
<dbReference type="EMBL" id="LAZP02000184">
    <property type="protein sequence ID" value="PFH59636.1"/>
    <property type="molecule type" value="Genomic_DNA"/>
</dbReference>
<dbReference type="InterPro" id="IPR008972">
    <property type="entry name" value="Cupredoxin"/>
</dbReference>
<dbReference type="InterPro" id="IPR052953">
    <property type="entry name" value="Ser-rich/MCO-related"/>
</dbReference>
<proteinExistence type="predicted"/>
<keyword evidence="4" id="KW-1185">Reference proteome</keyword>
<dbReference type="PANTHER" id="PTHR34883">
    <property type="entry name" value="SERINE-RICH PROTEIN, PUTATIVE-RELATED-RELATED"/>
    <property type="match status" value="1"/>
</dbReference>
<evidence type="ECO:0008006" key="5">
    <source>
        <dbReference type="Google" id="ProtNLM"/>
    </source>
</evidence>
<organism evidence="3 4">
    <name type="scientific">Ophiocordyceps unilateralis</name>
    <name type="common">Zombie-ant fungus</name>
    <name type="synonym">Torrubia unilateralis</name>
    <dbReference type="NCBI Taxonomy" id="268505"/>
    <lineage>
        <taxon>Eukaryota</taxon>
        <taxon>Fungi</taxon>
        <taxon>Dikarya</taxon>
        <taxon>Ascomycota</taxon>
        <taxon>Pezizomycotina</taxon>
        <taxon>Sordariomycetes</taxon>
        <taxon>Hypocreomycetidae</taxon>
        <taxon>Hypocreales</taxon>
        <taxon>Ophiocordycipitaceae</taxon>
        <taxon>Ophiocordyceps</taxon>
    </lineage>
</organism>
<dbReference type="STRING" id="268505.A0A2A9PFN0"/>
<keyword evidence="2" id="KW-0732">Signal</keyword>
<name>A0A2A9PFN0_OPHUN</name>
<reference evidence="3 4" key="1">
    <citation type="journal article" date="2015" name="BMC Genomics">
        <title>Gene expression during zombie ant biting behavior reflects the complexity underlying fungal parasitic behavioral manipulation.</title>
        <authorList>
            <person name="de Bekker C."/>
            <person name="Ohm R.A."/>
            <person name="Loreto R.G."/>
            <person name="Sebastian A."/>
            <person name="Albert I."/>
            <person name="Merrow M."/>
            <person name="Brachmann A."/>
            <person name="Hughes D.P."/>
        </authorList>
    </citation>
    <scope>NUCLEOTIDE SEQUENCE [LARGE SCALE GENOMIC DNA]</scope>
    <source>
        <strain evidence="3 4">SC16a</strain>
    </source>
</reference>